<dbReference type="AlphaFoldDB" id="A0A7V6DQX8"/>
<sequence length="245" mass="26856">MKWRCTLIQQRLPDYPDGDLSPFWKRQVAAHLEVCPECRRELEEITRVVSLYQDHPLPDPGPEFWQDFNRELHLKLAQVNQAPEAAPRRLRLPHYLMGATAAMVATLALAVYLGPFSETASKPQSAKRQPEVAARAMALHRKPPQARTAVAPAPAPPSPAAVKMGALPPSPQALADKMAKSVAPPAEEPQYSLAAGTLNANQKAAAEAEKLLSEDDVLDWDVDSAVAGLSREQQQRLKSKLEAGR</sequence>
<dbReference type="InterPro" id="IPR041916">
    <property type="entry name" value="Anti_sigma_zinc_sf"/>
</dbReference>
<evidence type="ECO:0000256" key="2">
    <source>
        <dbReference type="SAM" id="Phobius"/>
    </source>
</evidence>
<dbReference type="EMBL" id="DTGR01000214">
    <property type="protein sequence ID" value="HHS30803.1"/>
    <property type="molecule type" value="Genomic_DNA"/>
</dbReference>
<proteinExistence type="predicted"/>
<evidence type="ECO:0000259" key="3">
    <source>
        <dbReference type="Pfam" id="PF13490"/>
    </source>
</evidence>
<feature type="region of interest" description="Disordered" evidence="1">
    <location>
        <begin position="141"/>
        <end position="172"/>
    </location>
</feature>
<keyword evidence="2" id="KW-1133">Transmembrane helix</keyword>
<feature type="transmembrane region" description="Helical" evidence="2">
    <location>
        <begin position="95"/>
        <end position="114"/>
    </location>
</feature>
<dbReference type="InterPro" id="IPR027383">
    <property type="entry name" value="Znf_put"/>
</dbReference>
<evidence type="ECO:0000313" key="4">
    <source>
        <dbReference type="EMBL" id="HHS30803.1"/>
    </source>
</evidence>
<accession>A0A7V6DQX8</accession>
<evidence type="ECO:0000256" key="1">
    <source>
        <dbReference type="SAM" id="MobiDB-lite"/>
    </source>
</evidence>
<dbReference type="Gene3D" id="1.10.10.1320">
    <property type="entry name" value="Anti-sigma factor, zinc-finger domain"/>
    <property type="match status" value="1"/>
</dbReference>
<gene>
    <name evidence="4" type="ORF">ENV52_14015</name>
</gene>
<comment type="caution">
    <text evidence="4">The sequence shown here is derived from an EMBL/GenBank/DDBJ whole genome shotgun (WGS) entry which is preliminary data.</text>
</comment>
<feature type="domain" description="Putative zinc-finger" evidence="3">
    <location>
        <begin position="5"/>
        <end position="39"/>
    </location>
</feature>
<keyword evidence="2" id="KW-0812">Transmembrane</keyword>
<reference evidence="4" key="1">
    <citation type="journal article" date="2020" name="mSystems">
        <title>Genome- and Community-Level Interaction Insights into Carbon Utilization and Element Cycling Functions of Hydrothermarchaeota in Hydrothermal Sediment.</title>
        <authorList>
            <person name="Zhou Z."/>
            <person name="Liu Y."/>
            <person name="Xu W."/>
            <person name="Pan J."/>
            <person name="Luo Z.H."/>
            <person name="Li M."/>
        </authorList>
    </citation>
    <scope>NUCLEOTIDE SEQUENCE [LARGE SCALE GENOMIC DNA]</scope>
    <source>
        <strain evidence="4">SpSt-767</strain>
    </source>
</reference>
<organism evidence="4">
    <name type="scientific">Desulfobacca acetoxidans</name>
    <dbReference type="NCBI Taxonomy" id="60893"/>
    <lineage>
        <taxon>Bacteria</taxon>
        <taxon>Pseudomonadati</taxon>
        <taxon>Thermodesulfobacteriota</taxon>
        <taxon>Desulfobaccia</taxon>
        <taxon>Desulfobaccales</taxon>
        <taxon>Desulfobaccaceae</taxon>
        <taxon>Desulfobacca</taxon>
    </lineage>
</organism>
<name>A0A7V6DQX8_9BACT</name>
<keyword evidence="2" id="KW-0472">Membrane</keyword>
<protein>
    <recommendedName>
        <fullName evidence="3">Putative zinc-finger domain-containing protein</fullName>
    </recommendedName>
</protein>
<dbReference type="Pfam" id="PF13490">
    <property type="entry name" value="zf-HC2"/>
    <property type="match status" value="1"/>
</dbReference>